<keyword evidence="1" id="KW-0695">RNA-directed DNA polymerase</keyword>
<protein>
    <submittedName>
        <fullName evidence="1">Reverse transcriptase</fullName>
    </submittedName>
</protein>
<keyword evidence="1" id="KW-0548">Nucleotidyltransferase</keyword>
<dbReference type="AlphaFoldDB" id="A0A5B6UXW5"/>
<organism evidence="1 2">
    <name type="scientific">Gossypium australe</name>
    <dbReference type="NCBI Taxonomy" id="47621"/>
    <lineage>
        <taxon>Eukaryota</taxon>
        <taxon>Viridiplantae</taxon>
        <taxon>Streptophyta</taxon>
        <taxon>Embryophyta</taxon>
        <taxon>Tracheophyta</taxon>
        <taxon>Spermatophyta</taxon>
        <taxon>Magnoliopsida</taxon>
        <taxon>eudicotyledons</taxon>
        <taxon>Gunneridae</taxon>
        <taxon>Pentapetalae</taxon>
        <taxon>rosids</taxon>
        <taxon>malvids</taxon>
        <taxon>Malvales</taxon>
        <taxon>Malvaceae</taxon>
        <taxon>Malvoideae</taxon>
        <taxon>Gossypium</taxon>
    </lineage>
</organism>
<dbReference type="GO" id="GO:0003964">
    <property type="term" value="F:RNA-directed DNA polymerase activity"/>
    <property type="evidence" value="ECO:0007669"/>
    <property type="project" value="UniProtKB-KW"/>
</dbReference>
<name>A0A5B6UXW5_9ROSI</name>
<proteinExistence type="predicted"/>
<evidence type="ECO:0000313" key="1">
    <source>
        <dbReference type="EMBL" id="KAA3461494.1"/>
    </source>
</evidence>
<sequence length="110" mass="12943">MQFEDGRETEEIKEMEEIARSYFQKLFSVERQGNYDQILLRIDCYISEEDNCRLKASYTKEEIREALSEPGPTKALREDGFLALFYQKILNEGLEIRSTNKTNIVLIPKI</sequence>
<reference evidence="2" key="1">
    <citation type="journal article" date="2019" name="Plant Biotechnol. J.">
        <title>Genome sequencing of the Australian wild diploid species Gossypium australe highlights disease resistance and delayed gland morphogenesis.</title>
        <authorList>
            <person name="Cai Y."/>
            <person name="Cai X."/>
            <person name="Wang Q."/>
            <person name="Wang P."/>
            <person name="Zhang Y."/>
            <person name="Cai C."/>
            <person name="Xu Y."/>
            <person name="Wang K."/>
            <person name="Zhou Z."/>
            <person name="Wang C."/>
            <person name="Geng S."/>
            <person name="Li B."/>
            <person name="Dong Q."/>
            <person name="Hou Y."/>
            <person name="Wang H."/>
            <person name="Ai P."/>
            <person name="Liu Z."/>
            <person name="Yi F."/>
            <person name="Sun M."/>
            <person name="An G."/>
            <person name="Cheng J."/>
            <person name="Zhang Y."/>
            <person name="Shi Q."/>
            <person name="Xie Y."/>
            <person name="Shi X."/>
            <person name="Chang Y."/>
            <person name="Huang F."/>
            <person name="Chen Y."/>
            <person name="Hong S."/>
            <person name="Mi L."/>
            <person name="Sun Q."/>
            <person name="Zhang L."/>
            <person name="Zhou B."/>
            <person name="Peng R."/>
            <person name="Zhang X."/>
            <person name="Liu F."/>
        </authorList>
    </citation>
    <scope>NUCLEOTIDE SEQUENCE [LARGE SCALE GENOMIC DNA]</scope>
    <source>
        <strain evidence="2">cv. PA1801</strain>
    </source>
</reference>
<dbReference type="EMBL" id="SMMG02000009">
    <property type="protein sequence ID" value="KAA3461494.1"/>
    <property type="molecule type" value="Genomic_DNA"/>
</dbReference>
<accession>A0A5B6UXW5</accession>
<keyword evidence="2" id="KW-1185">Reference proteome</keyword>
<dbReference type="Proteomes" id="UP000325315">
    <property type="component" value="Unassembled WGS sequence"/>
</dbReference>
<evidence type="ECO:0000313" key="2">
    <source>
        <dbReference type="Proteomes" id="UP000325315"/>
    </source>
</evidence>
<comment type="caution">
    <text evidence="1">The sequence shown here is derived from an EMBL/GenBank/DDBJ whole genome shotgun (WGS) entry which is preliminary data.</text>
</comment>
<keyword evidence="1" id="KW-0808">Transferase</keyword>
<gene>
    <name evidence="1" type="ORF">EPI10_028060</name>
</gene>
<dbReference type="OrthoDB" id="1302332at2759"/>